<accession>A0A381SVE8</accession>
<name>A0A381SVE8_9ZZZZ</name>
<reference evidence="1" key="1">
    <citation type="submission" date="2018-05" db="EMBL/GenBank/DDBJ databases">
        <authorList>
            <person name="Lanie J.A."/>
            <person name="Ng W.-L."/>
            <person name="Kazmierczak K.M."/>
            <person name="Andrzejewski T.M."/>
            <person name="Davidsen T.M."/>
            <person name="Wayne K.J."/>
            <person name="Tettelin H."/>
            <person name="Glass J.I."/>
            <person name="Rusch D."/>
            <person name="Podicherti R."/>
            <person name="Tsui H.-C.T."/>
            <person name="Winkler M.E."/>
        </authorList>
    </citation>
    <scope>NUCLEOTIDE SEQUENCE</scope>
</reference>
<evidence type="ECO:0000313" key="1">
    <source>
        <dbReference type="EMBL" id="SVA07992.1"/>
    </source>
</evidence>
<sequence length="235" mass="27525">MHKKIEEIKKLERPPRVVKNLYSKEEIEEFLNLYEALPTTTYNKKQNVIKKRWLQGYNNKLEKLFCERLKNEIGDFKMDNLQADDGKDVYGLLQKSYAPIGLHVDSGFNFENQIYRQSLIPLTPVGSTVIFKNRFYGNSTTFTLDPVELEKKNLSYGQNKRSSAHLSMYDKKPFDRKMHEKYLIHEKIENLAGLEVEFVYEWELGSMLIFDRTHLHCSSSKIEGAKIGLATFTKK</sequence>
<dbReference type="EMBL" id="UINC01003631">
    <property type="protein sequence ID" value="SVA07992.1"/>
    <property type="molecule type" value="Genomic_DNA"/>
</dbReference>
<protein>
    <recommendedName>
        <fullName evidence="2">TauD/TfdA-like domain-containing protein</fullName>
    </recommendedName>
</protein>
<evidence type="ECO:0008006" key="2">
    <source>
        <dbReference type="Google" id="ProtNLM"/>
    </source>
</evidence>
<gene>
    <name evidence="1" type="ORF">METZ01_LOCUS60846</name>
</gene>
<organism evidence="1">
    <name type="scientific">marine metagenome</name>
    <dbReference type="NCBI Taxonomy" id="408172"/>
    <lineage>
        <taxon>unclassified sequences</taxon>
        <taxon>metagenomes</taxon>
        <taxon>ecological metagenomes</taxon>
    </lineage>
</organism>
<proteinExistence type="predicted"/>
<dbReference type="AlphaFoldDB" id="A0A381SVE8"/>